<dbReference type="AlphaFoldDB" id="A0A0B6YCG3"/>
<proteinExistence type="predicted"/>
<name>A0A0B6YCG3_9EUPU</name>
<feature type="region of interest" description="Disordered" evidence="1">
    <location>
        <begin position="89"/>
        <end position="109"/>
    </location>
</feature>
<gene>
    <name evidence="2" type="primary">ORF21638</name>
</gene>
<feature type="non-terminal residue" evidence="2">
    <location>
        <position position="109"/>
    </location>
</feature>
<feature type="compositionally biased region" description="Polar residues" evidence="1">
    <location>
        <begin position="92"/>
        <end position="102"/>
    </location>
</feature>
<protein>
    <submittedName>
        <fullName evidence="2">Uncharacterized protein</fullName>
    </submittedName>
</protein>
<evidence type="ECO:0000256" key="1">
    <source>
        <dbReference type="SAM" id="MobiDB-lite"/>
    </source>
</evidence>
<dbReference type="EMBL" id="HACG01007092">
    <property type="protein sequence ID" value="CEK53957.1"/>
    <property type="molecule type" value="Transcribed_RNA"/>
</dbReference>
<accession>A0A0B6YCG3</accession>
<feature type="non-terminal residue" evidence="2">
    <location>
        <position position="1"/>
    </location>
</feature>
<organism evidence="2">
    <name type="scientific">Arion vulgaris</name>
    <dbReference type="NCBI Taxonomy" id="1028688"/>
    <lineage>
        <taxon>Eukaryota</taxon>
        <taxon>Metazoa</taxon>
        <taxon>Spiralia</taxon>
        <taxon>Lophotrochozoa</taxon>
        <taxon>Mollusca</taxon>
        <taxon>Gastropoda</taxon>
        <taxon>Heterobranchia</taxon>
        <taxon>Euthyneura</taxon>
        <taxon>Panpulmonata</taxon>
        <taxon>Eupulmonata</taxon>
        <taxon>Stylommatophora</taxon>
        <taxon>Helicina</taxon>
        <taxon>Arionoidea</taxon>
        <taxon>Arionidae</taxon>
        <taxon>Arion</taxon>
    </lineage>
</organism>
<sequence length="109" mass="12342">QTKQQILACQQFEEYLEPFFVVFAKSHSISFNHFLTRQRHLLHGYEARKLKYIPKVVYICCERLLELCGAGNSLSSLRSTPDTTDLDALSGILTSGEPSPSGQLHFLEP</sequence>
<evidence type="ECO:0000313" key="2">
    <source>
        <dbReference type="EMBL" id="CEK53957.1"/>
    </source>
</evidence>
<reference evidence="2" key="1">
    <citation type="submission" date="2014-12" db="EMBL/GenBank/DDBJ databases">
        <title>Insight into the proteome of Arion vulgaris.</title>
        <authorList>
            <person name="Aradska J."/>
            <person name="Bulat T."/>
            <person name="Smidak R."/>
            <person name="Sarate P."/>
            <person name="Gangsoo J."/>
            <person name="Sialana F."/>
            <person name="Bilban M."/>
            <person name="Lubec G."/>
        </authorList>
    </citation>
    <scope>NUCLEOTIDE SEQUENCE</scope>
    <source>
        <tissue evidence="2">Skin</tissue>
    </source>
</reference>